<keyword evidence="5 8" id="KW-0472">Membrane</keyword>
<feature type="domain" description="C2" evidence="9">
    <location>
        <begin position="486"/>
        <end position="603"/>
    </location>
</feature>
<dbReference type="AlphaFoldDB" id="A0AAE0FQW9"/>
<evidence type="ECO:0000256" key="5">
    <source>
        <dbReference type="ARBA" id="ARBA00023136"/>
    </source>
</evidence>
<dbReference type="InterPro" id="IPR052847">
    <property type="entry name" value="Ext_Synaptotagmin/KAHRP-like"/>
</dbReference>
<name>A0AAE0FQW9_9CHLO</name>
<dbReference type="InterPro" id="IPR000008">
    <property type="entry name" value="C2_dom"/>
</dbReference>
<keyword evidence="3" id="KW-0445">Lipid transport</keyword>
<evidence type="ECO:0000313" key="12">
    <source>
        <dbReference type="Proteomes" id="UP001190700"/>
    </source>
</evidence>
<feature type="region of interest" description="Disordered" evidence="7">
    <location>
        <begin position="320"/>
        <end position="362"/>
    </location>
</feature>
<keyword evidence="8" id="KW-1133">Transmembrane helix</keyword>
<dbReference type="Pfam" id="PF00168">
    <property type="entry name" value="C2"/>
    <property type="match status" value="1"/>
</dbReference>
<accession>A0AAE0FQW9</accession>
<evidence type="ECO:0000313" key="11">
    <source>
        <dbReference type="EMBL" id="KAK3264427.1"/>
    </source>
</evidence>
<organism evidence="11 12">
    <name type="scientific">Cymbomonas tetramitiformis</name>
    <dbReference type="NCBI Taxonomy" id="36881"/>
    <lineage>
        <taxon>Eukaryota</taxon>
        <taxon>Viridiplantae</taxon>
        <taxon>Chlorophyta</taxon>
        <taxon>Pyramimonadophyceae</taxon>
        <taxon>Pyramimonadales</taxon>
        <taxon>Pyramimonadaceae</taxon>
        <taxon>Cymbomonas</taxon>
    </lineage>
</organism>
<protein>
    <recommendedName>
        <fullName evidence="13">C2 domain-containing protein</fullName>
    </recommendedName>
</protein>
<dbReference type="Gene3D" id="2.60.40.150">
    <property type="entry name" value="C2 domain"/>
    <property type="match status" value="1"/>
</dbReference>
<feature type="compositionally biased region" description="Basic and acidic residues" evidence="7">
    <location>
        <begin position="21"/>
        <end position="36"/>
    </location>
</feature>
<keyword evidence="2" id="KW-0813">Transport</keyword>
<feature type="domain" description="SMP-LTD" evidence="10">
    <location>
        <begin position="229"/>
        <end position="473"/>
    </location>
</feature>
<evidence type="ECO:0000256" key="6">
    <source>
        <dbReference type="SAM" id="Coils"/>
    </source>
</evidence>
<keyword evidence="6" id="KW-0175">Coiled coil</keyword>
<evidence type="ECO:0000256" key="3">
    <source>
        <dbReference type="ARBA" id="ARBA00023055"/>
    </source>
</evidence>
<dbReference type="InterPro" id="IPR031468">
    <property type="entry name" value="SMP_LBD"/>
</dbReference>
<gene>
    <name evidence="11" type="ORF">CYMTET_26834</name>
</gene>
<keyword evidence="12" id="KW-1185">Reference proteome</keyword>
<feature type="compositionally biased region" description="Basic and acidic residues" evidence="7">
    <location>
        <begin position="1"/>
        <end position="13"/>
    </location>
</feature>
<dbReference type="Pfam" id="PF25669">
    <property type="entry name" value="SMP_MUG190-like"/>
    <property type="match status" value="1"/>
</dbReference>
<dbReference type="PROSITE" id="PS51847">
    <property type="entry name" value="SMP"/>
    <property type="match status" value="1"/>
</dbReference>
<dbReference type="GO" id="GO:0008289">
    <property type="term" value="F:lipid binding"/>
    <property type="evidence" value="ECO:0007669"/>
    <property type="project" value="UniProtKB-KW"/>
</dbReference>
<evidence type="ECO:0008006" key="13">
    <source>
        <dbReference type="Google" id="ProtNLM"/>
    </source>
</evidence>
<comment type="subcellular location">
    <subcellularLocation>
        <location evidence="1">Membrane</location>
    </subcellularLocation>
</comment>
<dbReference type="CDD" id="cd00030">
    <property type="entry name" value="C2"/>
    <property type="match status" value="1"/>
</dbReference>
<feature type="region of interest" description="Disordered" evidence="7">
    <location>
        <begin position="1"/>
        <end position="39"/>
    </location>
</feature>
<dbReference type="SUPFAM" id="SSF49562">
    <property type="entry name" value="C2 domain (Calcium/lipid-binding domain, CaLB)"/>
    <property type="match status" value="1"/>
</dbReference>
<evidence type="ECO:0000259" key="9">
    <source>
        <dbReference type="PROSITE" id="PS50004"/>
    </source>
</evidence>
<dbReference type="GO" id="GO:0016020">
    <property type="term" value="C:membrane"/>
    <property type="evidence" value="ECO:0007669"/>
    <property type="project" value="UniProtKB-SubCell"/>
</dbReference>
<dbReference type="SMART" id="SM00239">
    <property type="entry name" value="C2"/>
    <property type="match status" value="1"/>
</dbReference>
<evidence type="ECO:0000259" key="10">
    <source>
        <dbReference type="PROSITE" id="PS51847"/>
    </source>
</evidence>
<dbReference type="InterPro" id="IPR035892">
    <property type="entry name" value="C2_domain_sf"/>
</dbReference>
<dbReference type="PROSITE" id="PS50004">
    <property type="entry name" value="C2"/>
    <property type="match status" value="1"/>
</dbReference>
<evidence type="ECO:0000256" key="7">
    <source>
        <dbReference type="SAM" id="MobiDB-lite"/>
    </source>
</evidence>
<dbReference type="Proteomes" id="UP001190700">
    <property type="component" value="Unassembled WGS sequence"/>
</dbReference>
<feature type="coiled-coil region" evidence="6">
    <location>
        <begin position="203"/>
        <end position="230"/>
    </location>
</feature>
<evidence type="ECO:0000256" key="2">
    <source>
        <dbReference type="ARBA" id="ARBA00022448"/>
    </source>
</evidence>
<comment type="caution">
    <text evidence="11">The sequence shown here is derived from an EMBL/GenBank/DDBJ whole genome shotgun (WGS) entry which is preliminary data.</text>
</comment>
<evidence type="ECO:0000256" key="4">
    <source>
        <dbReference type="ARBA" id="ARBA00023121"/>
    </source>
</evidence>
<dbReference type="GO" id="GO:0006869">
    <property type="term" value="P:lipid transport"/>
    <property type="evidence" value="ECO:0007669"/>
    <property type="project" value="UniProtKB-KW"/>
</dbReference>
<proteinExistence type="predicted"/>
<feature type="transmembrane region" description="Helical" evidence="8">
    <location>
        <begin position="124"/>
        <end position="146"/>
    </location>
</feature>
<reference evidence="11 12" key="1">
    <citation type="journal article" date="2015" name="Genome Biol. Evol.">
        <title>Comparative Genomics of a Bacterivorous Green Alga Reveals Evolutionary Causalities and Consequences of Phago-Mixotrophic Mode of Nutrition.</title>
        <authorList>
            <person name="Burns J.A."/>
            <person name="Paasch A."/>
            <person name="Narechania A."/>
            <person name="Kim E."/>
        </authorList>
    </citation>
    <scope>NUCLEOTIDE SEQUENCE [LARGE SCALE GENOMIC DNA]</scope>
    <source>
        <strain evidence="11 12">PLY_AMNH</strain>
    </source>
</reference>
<keyword evidence="8" id="KW-0812">Transmembrane</keyword>
<sequence>MSKREESEEDKKTPAAVEVQVEDKGPTKETQEERNSVKRNLTSLRSFSASTPGKGRVSAAGKLKRVAGRNQHGGQGAFCIPRVGSLKWFNRKVYYYFLWSKPYLDPCHAVLVEFAYTVCEHPRWLDFFAVCVEFVVPLYALFLVAFKDFAEAIGKKASPMLEKLPMAFNSVGLISAVWCCGRFQVGYLFTISWSFILLTKAVKQRELRAHRELEEHLRREQTRKQIATDDETVNWLNMALQKAWEDFLEDWLSGLIKNSLNNLFNNIKPRFLESLGFVHFCMGKYALQIESAKTIANSEENGDSILELKVKFCAVPSQDRDRDRREGYSQDRGRGEEGEEEKKEIAEEGEEEKKEKEKKKKEEQEKEKVFQIVLQAVFAGRYTGFPVKLYATKLHIEGTLRLGLKWQETSPFLDKLDISFLEPPTLDFQLKPMSNHAVSITDLPGISPWLDGLLKEIIARQLVEPNKINVLLGDSWQKAYGGMGEDPNTFTEKLMPSGTMKKPIIGRLTLTIESADGLVAADSIGASDPYVTVSVGDKPHKSGVVWQTCAPRWGFMIPQTNVSSWVLTFQIYDYDFGQAHDYLGECMLRLDQYPFDILNEVTMDVRGGNGTMTVSFILEDVDEANRPMPSDFPFEELLFDTISEDKSPMLSIIKQEARISARVVMSMMIEHMMKEGFVVKGILFDEKTAKRRESKGKKDKLPICWIRIVRRDMEIWQDTLRVSRLHLPIPPRRTSTPVIHKMTH</sequence>
<dbReference type="PANTHER" id="PTHR47042">
    <property type="entry name" value="C2 DOMAIN-CONTAINING PROTEIN-LIKE"/>
    <property type="match status" value="1"/>
</dbReference>
<dbReference type="PANTHER" id="PTHR47042:SF4">
    <property type="entry name" value="OS02G0313700 PROTEIN"/>
    <property type="match status" value="1"/>
</dbReference>
<keyword evidence="4" id="KW-0446">Lipid-binding</keyword>
<evidence type="ECO:0000256" key="1">
    <source>
        <dbReference type="ARBA" id="ARBA00004370"/>
    </source>
</evidence>
<dbReference type="EMBL" id="LGRX02014557">
    <property type="protein sequence ID" value="KAK3264427.1"/>
    <property type="molecule type" value="Genomic_DNA"/>
</dbReference>
<evidence type="ECO:0000256" key="8">
    <source>
        <dbReference type="SAM" id="Phobius"/>
    </source>
</evidence>